<gene>
    <name evidence="1" type="ORF">GGQ80_002257</name>
</gene>
<sequence>MGRAIELDEMSAAALLADRSGAGEKGTVPARRLSRVKDAIQTGTVYPLCDMNGRQAAAVLYVARDLRLAVVVSLHLGDEMRCEPLMVAPCGLDPMLRYSVRCEGGGPLPPGLPASAPGSYFMARRISLPMVGDVRGVTLLLDAGTSLGHRSPRPDG</sequence>
<protein>
    <submittedName>
        <fullName evidence="1">Uncharacterized protein</fullName>
    </submittedName>
</protein>
<evidence type="ECO:0000313" key="1">
    <source>
        <dbReference type="EMBL" id="MBB4154344.1"/>
    </source>
</evidence>
<accession>A0A840FF44</accession>
<dbReference type="Gene3D" id="2.60.40.1180">
    <property type="entry name" value="Golgi alpha-mannosidase II"/>
    <property type="match status" value="1"/>
</dbReference>
<dbReference type="RefSeq" id="WP_183984806.1">
    <property type="nucleotide sequence ID" value="NZ_JACIEV010000006.1"/>
</dbReference>
<dbReference type="AlphaFoldDB" id="A0A840FF44"/>
<reference evidence="1 2" key="1">
    <citation type="submission" date="2020-08" db="EMBL/GenBank/DDBJ databases">
        <title>Genomic Encyclopedia of Type Strains, Phase IV (KMG-IV): sequencing the most valuable type-strain genomes for metagenomic binning, comparative biology and taxonomic classification.</title>
        <authorList>
            <person name="Goeker M."/>
        </authorList>
    </citation>
    <scope>NUCLEOTIDE SEQUENCE [LARGE SCALE GENOMIC DNA]</scope>
    <source>
        <strain evidence="1 2">YC6723</strain>
    </source>
</reference>
<keyword evidence="2" id="KW-1185">Reference proteome</keyword>
<proteinExistence type="predicted"/>
<organism evidence="1 2">
    <name type="scientific">Sphingomonas jinjuensis</name>
    <dbReference type="NCBI Taxonomy" id="535907"/>
    <lineage>
        <taxon>Bacteria</taxon>
        <taxon>Pseudomonadati</taxon>
        <taxon>Pseudomonadota</taxon>
        <taxon>Alphaproteobacteria</taxon>
        <taxon>Sphingomonadales</taxon>
        <taxon>Sphingomonadaceae</taxon>
        <taxon>Sphingomonas</taxon>
    </lineage>
</organism>
<evidence type="ECO:0000313" key="2">
    <source>
        <dbReference type="Proteomes" id="UP000529795"/>
    </source>
</evidence>
<comment type="caution">
    <text evidence="1">The sequence shown here is derived from an EMBL/GenBank/DDBJ whole genome shotgun (WGS) entry which is preliminary data.</text>
</comment>
<name>A0A840FF44_9SPHN</name>
<dbReference type="EMBL" id="JACIEV010000006">
    <property type="protein sequence ID" value="MBB4154344.1"/>
    <property type="molecule type" value="Genomic_DNA"/>
</dbReference>
<dbReference type="InterPro" id="IPR013780">
    <property type="entry name" value="Glyco_hydro_b"/>
</dbReference>
<dbReference type="Proteomes" id="UP000529795">
    <property type="component" value="Unassembled WGS sequence"/>
</dbReference>